<organism evidence="2 3">
    <name type="scientific">Geodia barretti</name>
    <name type="common">Barrett's horny sponge</name>
    <dbReference type="NCBI Taxonomy" id="519541"/>
    <lineage>
        <taxon>Eukaryota</taxon>
        <taxon>Metazoa</taxon>
        <taxon>Porifera</taxon>
        <taxon>Demospongiae</taxon>
        <taxon>Heteroscleromorpha</taxon>
        <taxon>Tetractinellida</taxon>
        <taxon>Astrophorina</taxon>
        <taxon>Geodiidae</taxon>
        <taxon>Geodia</taxon>
    </lineage>
</organism>
<evidence type="ECO:0000313" key="2">
    <source>
        <dbReference type="EMBL" id="CAI8018755.1"/>
    </source>
</evidence>
<keyword evidence="1" id="KW-0732">Signal</keyword>
<evidence type="ECO:0000256" key="1">
    <source>
        <dbReference type="SAM" id="SignalP"/>
    </source>
</evidence>
<protein>
    <submittedName>
        <fullName evidence="2">Uncharacterized protein</fullName>
    </submittedName>
</protein>
<feature type="signal peptide" evidence="1">
    <location>
        <begin position="1"/>
        <end position="23"/>
    </location>
</feature>
<evidence type="ECO:0000313" key="3">
    <source>
        <dbReference type="Proteomes" id="UP001174909"/>
    </source>
</evidence>
<reference evidence="2" key="1">
    <citation type="submission" date="2023-03" db="EMBL/GenBank/DDBJ databases">
        <authorList>
            <person name="Steffen K."/>
            <person name="Cardenas P."/>
        </authorList>
    </citation>
    <scope>NUCLEOTIDE SEQUENCE</scope>
</reference>
<dbReference type="Proteomes" id="UP001174909">
    <property type="component" value="Unassembled WGS sequence"/>
</dbReference>
<dbReference type="PROSITE" id="PS51257">
    <property type="entry name" value="PROKAR_LIPOPROTEIN"/>
    <property type="match status" value="1"/>
</dbReference>
<sequence>MRQLHYTLAVILASLLAGSSVAASSCPNFTNELLEDTLSNEARKRTIASYVTLCDNGQQPTPDTVPMERAATVIIDIYNCSGNCDYALIDIRCIDGIWNEESFSTRQSNGLGFRNLYGLAHSGGVLYNTCADCIDMTTLMNRDYPRNPPGNLNYNETTHCLELPMCNRSDGSFLGYFSARECCVDIEESSSYTYREETFICIVHGFVKTQYSVLEGDTVDVIIKRNVKNETQFPLLTIEGRIVTEDINAGDFNPVSVTLLRREESKTISVTARDDDVALEGGDKIILRHTSGINNYVYEVERRGEFFRYFTEIIIIDKNEVLPIHVERSCTVLENNKTDQNLTVTWQENLSNQKPIILKLTGRILDNCGVNQDHIARPGQDFVEDTVNFVIPENRVGQYDISLCDIIINDGTVEHRIQSFDLEVKAATEGVVFDSENSTETVTEVAIECADGRPAEVSFLPVNATGVRISWSGSVNLPTCVHYTVSLSTTGIIMNQYNRVYPPGTTSDVVVLDDDITLTDEYVHNFTLHYISRNDDVPGTPTIASFSFDKKYFQIQFGPFHFCLDWGLEKTVRIEKQLQSYLIQILRKDCADCYGLTLSFLRPGLFICHSNPTKTTYRSTLVNPFPTTNSTHLVGIIQSWVSTGPSIVLDGLLVRVSPSCPTSISSLDEEECETGTTYDPQLGDQITQTLNVCAIRNLGEQVCRLGGC</sequence>
<keyword evidence="3" id="KW-1185">Reference proteome</keyword>
<dbReference type="AlphaFoldDB" id="A0AA35RVY3"/>
<accession>A0AA35RVY3</accession>
<gene>
    <name evidence="2" type="ORF">GBAR_LOCUS11362</name>
</gene>
<dbReference type="EMBL" id="CASHTH010001710">
    <property type="protein sequence ID" value="CAI8018755.1"/>
    <property type="molecule type" value="Genomic_DNA"/>
</dbReference>
<comment type="caution">
    <text evidence="2">The sequence shown here is derived from an EMBL/GenBank/DDBJ whole genome shotgun (WGS) entry which is preliminary data.</text>
</comment>
<feature type="chain" id="PRO_5041315871" evidence="1">
    <location>
        <begin position="24"/>
        <end position="708"/>
    </location>
</feature>
<name>A0AA35RVY3_GEOBA</name>
<proteinExistence type="predicted"/>